<proteinExistence type="predicted"/>
<sequence length="488" mass="53755">MSDTAAGKAAPPSLQLTSDVKEKNSDDAQATELQQGLSPVDDEEEARNPRNWSPWKKHLMFFSLMGSSILADGGMVWGATLIVEQALAWGITINHSATTMNYGILLQGIGGLMAIPLIEAYGRLPVWMWTQFITTFMVLGATLSNGYGTFTTFRSLQGLFGTVPQVVGLPIIHDMYDPQDWPYMINIWGTTFLVGPFLGPALAGYIGAGGGWKVSFGILTVFYGISTILIFLFGYETYFARGQGCQRNSRLQSFFAIQTHNLPVGSTIAHYCKLLVVYIFKMPLFLTGIATMVNFCWPIGITVTISTFIAQPPYLFDTIESSSMRWAPIIGALLGFAFGYWFNHWIYRTKIDSWRPEYRLHGVWIAISTMAGGLLTYGLTMNYQKHWIGIAFGWLMVVFGMVASTVAITAYNLEKYPEQSTVVSAIINGWRTTGGFSVGYFQPSWISRNGLAAVFGTQAAVVVAVLILTITPVIVLEGRKARAKVGQA</sequence>
<name>A0A0F8USZ0_9EURO</name>
<feature type="transmembrane region" description="Helical" evidence="6">
    <location>
        <begin position="214"/>
        <end position="240"/>
    </location>
</feature>
<evidence type="ECO:0000256" key="4">
    <source>
        <dbReference type="ARBA" id="ARBA00023136"/>
    </source>
</evidence>
<feature type="transmembrane region" description="Helical" evidence="6">
    <location>
        <begin position="59"/>
        <end position="79"/>
    </location>
</feature>
<dbReference type="GO" id="GO:0022857">
    <property type="term" value="F:transmembrane transporter activity"/>
    <property type="evidence" value="ECO:0007669"/>
    <property type="project" value="InterPro"/>
</dbReference>
<reference evidence="7 8" key="1">
    <citation type="submission" date="2015-02" db="EMBL/GenBank/DDBJ databases">
        <title>Draft Genome Sequences of Two Closely-Related Aflatoxigenic Aspergillus Species Obtained from the Cote d'Ivoire.</title>
        <authorList>
            <person name="Moore G.G."/>
            <person name="Beltz S.B."/>
            <person name="Mack B.M."/>
        </authorList>
    </citation>
    <scope>NUCLEOTIDE SEQUENCE [LARGE SCALE GENOMIC DNA]</scope>
    <source>
        <strain evidence="7 8">SRRC1468</strain>
    </source>
</reference>
<feature type="transmembrane region" description="Helical" evidence="6">
    <location>
        <begin position="451"/>
        <end position="476"/>
    </location>
</feature>
<organism evidence="7 8">
    <name type="scientific">Aspergillus rambellii</name>
    <dbReference type="NCBI Taxonomy" id="308745"/>
    <lineage>
        <taxon>Eukaryota</taxon>
        <taxon>Fungi</taxon>
        <taxon>Dikarya</taxon>
        <taxon>Ascomycota</taxon>
        <taxon>Pezizomycotina</taxon>
        <taxon>Eurotiomycetes</taxon>
        <taxon>Eurotiomycetidae</taxon>
        <taxon>Eurotiales</taxon>
        <taxon>Aspergillaceae</taxon>
        <taxon>Aspergillus</taxon>
        <taxon>Aspergillus subgen. Nidulantes</taxon>
    </lineage>
</organism>
<dbReference type="FunFam" id="1.20.1720.10:FF:000034">
    <property type="entry name" value="MFS transporter, putative"/>
    <property type="match status" value="1"/>
</dbReference>
<feature type="transmembrane region" description="Helical" evidence="6">
    <location>
        <begin position="362"/>
        <end position="380"/>
    </location>
</feature>
<dbReference type="Gene3D" id="1.20.1720.10">
    <property type="entry name" value="Multidrug resistance protein D"/>
    <property type="match status" value="1"/>
</dbReference>
<dbReference type="STRING" id="308745.A0A0F8USZ0"/>
<gene>
    <name evidence="7" type="ORF">ARAM_000206</name>
</gene>
<dbReference type="SUPFAM" id="SSF103473">
    <property type="entry name" value="MFS general substrate transporter"/>
    <property type="match status" value="1"/>
</dbReference>
<keyword evidence="8" id="KW-1185">Reference proteome</keyword>
<evidence type="ECO:0000313" key="8">
    <source>
        <dbReference type="Proteomes" id="UP000034291"/>
    </source>
</evidence>
<feature type="transmembrane region" description="Helical" evidence="6">
    <location>
        <begin position="286"/>
        <end position="310"/>
    </location>
</feature>
<comment type="subcellular location">
    <subcellularLocation>
        <location evidence="1">Membrane</location>
        <topology evidence="1">Multi-pass membrane protein</topology>
    </subcellularLocation>
</comment>
<evidence type="ECO:0000256" key="3">
    <source>
        <dbReference type="ARBA" id="ARBA00022989"/>
    </source>
</evidence>
<keyword evidence="2 6" id="KW-0812">Transmembrane</keyword>
<feature type="transmembrane region" description="Helical" evidence="6">
    <location>
        <begin position="185"/>
        <end position="208"/>
    </location>
</feature>
<keyword evidence="4 6" id="KW-0472">Membrane</keyword>
<comment type="caution">
    <text evidence="7">The sequence shown here is derived from an EMBL/GenBank/DDBJ whole genome shotgun (WGS) entry which is preliminary data.</text>
</comment>
<dbReference type="PANTHER" id="PTHR23502">
    <property type="entry name" value="MAJOR FACILITATOR SUPERFAMILY"/>
    <property type="match status" value="1"/>
</dbReference>
<dbReference type="OrthoDB" id="2533084at2759"/>
<evidence type="ECO:0000256" key="1">
    <source>
        <dbReference type="ARBA" id="ARBA00004141"/>
    </source>
</evidence>
<feature type="transmembrane region" description="Helical" evidence="6">
    <location>
        <begin position="387"/>
        <end position="411"/>
    </location>
</feature>
<feature type="transmembrane region" description="Helical" evidence="6">
    <location>
        <begin position="322"/>
        <end position="342"/>
    </location>
</feature>
<dbReference type="InterPro" id="IPR011701">
    <property type="entry name" value="MFS"/>
</dbReference>
<evidence type="ECO:0000256" key="6">
    <source>
        <dbReference type="SAM" id="Phobius"/>
    </source>
</evidence>
<dbReference type="EMBL" id="JZBS01003712">
    <property type="protein sequence ID" value="KKK13956.1"/>
    <property type="molecule type" value="Genomic_DNA"/>
</dbReference>
<evidence type="ECO:0000256" key="2">
    <source>
        <dbReference type="ARBA" id="ARBA00022692"/>
    </source>
</evidence>
<dbReference type="PANTHER" id="PTHR23502:SF159">
    <property type="entry name" value="TRANSPORTER, PUTATIVE (AFU_ORTHOLOGUE AFUA_4G14230)-RELATED"/>
    <property type="match status" value="1"/>
</dbReference>
<evidence type="ECO:0000256" key="5">
    <source>
        <dbReference type="SAM" id="MobiDB-lite"/>
    </source>
</evidence>
<feature type="region of interest" description="Disordered" evidence="5">
    <location>
        <begin position="1"/>
        <end position="49"/>
    </location>
</feature>
<protein>
    <submittedName>
        <fullName evidence="7">Putative Polyamine transporter</fullName>
    </submittedName>
</protein>
<accession>A0A0F8USZ0</accession>
<feature type="transmembrane region" description="Helical" evidence="6">
    <location>
        <begin position="99"/>
        <end position="118"/>
    </location>
</feature>
<dbReference type="Pfam" id="PF07690">
    <property type="entry name" value="MFS_1"/>
    <property type="match status" value="1"/>
</dbReference>
<feature type="compositionally biased region" description="Polar residues" evidence="5">
    <location>
        <begin position="27"/>
        <end position="37"/>
    </location>
</feature>
<evidence type="ECO:0000313" key="7">
    <source>
        <dbReference type="EMBL" id="KKK13956.1"/>
    </source>
</evidence>
<keyword evidence="3 6" id="KW-1133">Transmembrane helix</keyword>
<feature type="transmembrane region" description="Helical" evidence="6">
    <location>
        <begin position="125"/>
        <end position="143"/>
    </location>
</feature>
<dbReference type="Proteomes" id="UP000034291">
    <property type="component" value="Unassembled WGS sequence"/>
</dbReference>
<dbReference type="InterPro" id="IPR036259">
    <property type="entry name" value="MFS_trans_sf"/>
</dbReference>
<dbReference type="AlphaFoldDB" id="A0A0F8USZ0"/>
<dbReference type="GO" id="GO:0005886">
    <property type="term" value="C:plasma membrane"/>
    <property type="evidence" value="ECO:0007669"/>
    <property type="project" value="TreeGrafter"/>
</dbReference>